<comment type="caution">
    <text evidence="2">The sequence shown here is derived from an EMBL/GenBank/DDBJ whole genome shotgun (WGS) entry which is preliminary data.</text>
</comment>
<sequence>MLGEVEERHCVAKVLPYANAGIICHWHLACFALWQMAAAAAAHFACLLLCDWRLFWLVQLPQLFWLAKHVALACCAICCYALDLPIVVHVRIACFVWVAIADLHAMHFAALVYLLACWLFVAGVAFCAANSRHFGQWPVFAHCQLRAAFVRCKLAAILCAGCSNFGMCLLACVLCLGAGCLHWPNFFFGCCCCCCNGCLLAVMLLLLLLLALPVAAGGSLLALICKCTLGACLAIAGISALFAAMHRGFLLANCAVKQLAFCC</sequence>
<feature type="transmembrane region" description="Helical" evidence="1">
    <location>
        <begin position="106"/>
        <end position="129"/>
    </location>
</feature>
<evidence type="ECO:0000313" key="3">
    <source>
        <dbReference type="Proteomes" id="UP001151760"/>
    </source>
</evidence>
<keyword evidence="1" id="KW-1133">Transmembrane helix</keyword>
<accession>A0ABQ5CFV7</accession>
<keyword evidence="3" id="KW-1185">Reference proteome</keyword>
<name>A0ABQ5CFV7_9ASTR</name>
<feature type="transmembrane region" description="Helical" evidence="1">
    <location>
        <begin position="219"/>
        <end position="243"/>
    </location>
</feature>
<protein>
    <submittedName>
        <fullName evidence="2">Uncharacterized protein</fullName>
    </submittedName>
</protein>
<proteinExistence type="predicted"/>
<reference evidence="2" key="2">
    <citation type="submission" date="2022-01" db="EMBL/GenBank/DDBJ databases">
        <authorList>
            <person name="Yamashiro T."/>
            <person name="Shiraishi A."/>
            <person name="Satake H."/>
            <person name="Nakayama K."/>
        </authorList>
    </citation>
    <scope>NUCLEOTIDE SEQUENCE</scope>
</reference>
<feature type="transmembrane region" description="Helical" evidence="1">
    <location>
        <begin position="26"/>
        <end position="50"/>
    </location>
</feature>
<evidence type="ECO:0000313" key="2">
    <source>
        <dbReference type="EMBL" id="GJT23754.1"/>
    </source>
</evidence>
<feature type="transmembrane region" description="Helical" evidence="1">
    <location>
        <begin position="70"/>
        <end position="100"/>
    </location>
</feature>
<organism evidence="2 3">
    <name type="scientific">Tanacetum coccineum</name>
    <dbReference type="NCBI Taxonomy" id="301880"/>
    <lineage>
        <taxon>Eukaryota</taxon>
        <taxon>Viridiplantae</taxon>
        <taxon>Streptophyta</taxon>
        <taxon>Embryophyta</taxon>
        <taxon>Tracheophyta</taxon>
        <taxon>Spermatophyta</taxon>
        <taxon>Magnoliopsida</taxon>
        <taxon>eudicotyledons</taxon>
        <taxon>Gunneridae</taxon>
        <taxon>Pentapetalae</taxon>
        <taxon>asterids</taxon>
        <taxon>campanulids</taxon>
        <taxon>Asterales</taxon>
        <taxon>Asteraceae</taxon>
        <taxon>Asteroideae</taxon>
        <taxon>Anthemideae</taxon>
        <taxon>Anthemidinae</taxon>
        <taxon>Tanacetum</taxon>
    </lineage>
</organism>
<reference evidence="2" key="1">
    <citation type="journal article" date="2022" name="Int. J. Mol. Sci.">
        <title>Draft Genome of Tanacetum Coccineum: Genomic Comparison of Closely Related Tanacetum-Family Plants.</title>
        <authorList>
            <person name="Yamashiro T."/>
            <person name="Shiraishi A."/>
            <person name="Nakayama K."/>
            <person name="Satake H."/>
        </authorList>
    </citation>
    <scope>NUCLEOTIDE SEQUENCE</scope>
</reference>
<evidence type="ECO:0000256" key="1">
    <source>
        <dbReference type="SAM" id="Phobius"/>
    </source>
</evidence>
<gene>
    <name evidence="2" type="ORF">Tco_0893691</name>
</gene>
<feature type="transmembrane region" description="Helical" evidence="1">
    <location>
        <begin position="154"/>
        <end position="179"/>
    </location>
</feature>
<keyword evidence="1" id="KW-0472">Membrane</keyword>
<feature type="transmembrane region" description="Helical" evidence="1">
    <location>
        <begin position="185"/>
        <end position="212"/>
    </location>
</feature>
<keyword evidence="1" id="KW-0812">Transmembrane</keyword>
<dbReference type="Proteomes" id="UP001151760">
    <property type="component" value="Unassembled WGS sequence"/>
</dbReference>
<dbReference type="EMBL" id="BQNB010014080">
    <property type="protein sequence ID" value="GJT23754.1"/>
    <property type="molecule type" value="Genomic_DNA"/>
</dbReference>